<feature type="chain" id="PRO_5022186673" description="Lipoprotein" evidence="1">
    <location>
        <begin position="19"/>
        <end position="213"/>
    </location>
</feature>
<protein>
    <recommendedName>
        <fullName evidence="4">Lipoprotein</fullName>
    </recommendedName>
</protein>
<proteinExistence type="predicted"/>
<evidence type="ECO:0008006" key="4">
    <source>
        <dbReference type="Google" id="ProtNLM"/>
    </source>
</evidence>
<organism evidence="2 3">
    <name type="scientific">Vibrio algivorus</name>
    <dbReference type="NCBI Taxonomy" id="1667024"/>
    <lineage>
        <taxon>Bacteria</taxon>
        <taxon>Pseudomonadati</taxon>
        <taxon>Pseudomonadota</taxon>
        <taxon>Gammaproteobacteria</taxon>
        <taxon>Vibrionales</taxon>
        <taxon>Vibrionaceae</taxon>
        <taxon>Vibrio</taxon>
    </lineage>
</organism>
<evidence type="ECO:0000313" key="2">
    <source>
        <dbReference type="EMBL" id="TVO33409.1"/>
    </source>
</evidence>
<feature type="signal peptide" evidence="1">
    <location>
        <begin position="1"/>
        <end position="18"/>
    </location>
</feature>
<reference evidence="2 3" key="1">
    <citation type="submission" date="2019-07" db="EMBL/GenBank/DDBJ databases">
        <title>The draft genome sequence of Vibrio algivorus M1486.</title>
        <authorList>
            <person name="Meng X."/>
        </authorList>
    </citation>
    <scope>NUCLEOTIDE SEQUENCE [LARGE SCALE GENOMIC DNA]</scope>
    <source>
        <strain evidence="2 3">M1486</strain>
    </source>
</reference>
<evidence type="ECO:0000313" key="3">
    <source>
        <dbReference type="Proteomes" id="UP000319828"/>
    </source>
</evidence>
<dbReference type="EMBL" id="VMKJ01000042">
    <property type="protein sequence ID" value="TVO33409.1"/>
    <property type="molecule type" value="Genomic_DNA"/>
</dbReference>
<comment type="caution">
    <text evidence="2">The sequence shown here is derived from an EMBL/GenBank/DDBJ whole genome shotgun (WGS) entry which is preliminary data.</text>
</comment>
<dbReference type="PROSITE" id="PS51257">
    <property type="entry name" value="PROKAR_LIPOPROTEIN"/>
    <property type="match status" value="1"/>
</dbReference>
<dbReference type="Proteomes" id="UP000319828">
    <property type="component" value="Unassembled WGS sequence"/>
</dbReference>
<accession>A0A557NYD4</accession>
<evidence type="ECO:0000256" key="1">
    <source>
        <dbReference type="SAM" id="SignalP"/>
    </source>
</evidence>
<name>A0A557NYD4_9VIBR</name>
<dbReference type="AlphaFoldDB" id="A0A557NYD4"/>
<gene>
    <name evidence="2" type="ORF">FOF44_15490</name>
</gene>
<keyword evidence="1" id="KW-0732">Signal</keyword>
<sequence length="213" mass="22506">MKHSTLCVALGLSLVVLIGCNDSGSSNESSNAVYSGVTQDDSGSTLGVQVILESSQSPVLTLSDDRDHLTNYIGTQSGNSVTFSAAQLSCDTSSSTLQCQSANGDVQLQKQPLAAQSVSDFEGSYQALWDESLYSLTITAQGEVTLNGDQCSLAGTLAESKPVENLIELNFASDDCGLGTIHAYAFLHVENESLYSIDLLTDQPALPISWVRI</sequence>
<dbReference type="RefSeq" id="WP_144388962.1">
    <property type="nucleotide sequence ID" value="NZ_CANNCB010000043.1"/>
</dbReference>